<proteinExistence type="predicted"/>
<keyword evidence="1" id="KW-0472">Membrane</keyword>
<keyword evidence="1" id="KW-0812">Transmembrane</keyword>
<evidence type="ECO:0000256" key="1">
    <source>
        <dbReference type="SAM" id="Phobius"/>
    </source>
</evidence>
<dbReference type="AlphaFoldDB" id="A0A1B0ZZ00"/>
<dbReference type="Proteomes" id="UP000013243">
    <property type="component" value="Chromosome"/>
</dbReference>
<dbReference type="STRING" id="1265309.K529_002190"/>
<sequence>MFIIRKLLRLFRLYTFVLLCGIVMVGIDYDMRAKAVGQTIGTYEPNAYLATLQRRLGRPQSLQVSSDGRIRSPEEQVTSPLDVAFRALRGLAVAKAQMMGQDLEMEQVVLLPPPAPTTLAVPQDVEAASAEESPSQRPCVRRGNVLNC</sequence>
<name>A0A1B0ZZ00_9RHOB</name>
<protein>
    <submittedName>
        <fullName evidence="2">Uncharacterized protein</fullName>
    </submittedName>
</protein>
<evidence type="ECO:0000313" key="3">
    <source>
        <dbReference type="Proteomes" id="UP000013243"/>
    </source>
</evidence>
<organism evidence="2 3">
    <name type="scientific">Tritonibacter mobilis F1926</name>
    <dbReference type="NCBI Taxonomy" id="1265309"/>
    <lineage>
        <taxon>Bacteria</taxon>
        <taxon>Pseudomonadati</taxon>
        <taxon>Pseudomonadota</taxon>
        <taxon>Alphaproteobacteria</taxon>
        <taxon>Rhodobacterales</taxon>
        <taxon>Paracoccaceae</taxon>
        <taxon>Tritonibacter</taxon>
    </lineage>
</organism>
<accession>A0A1B0ZZ00</accession>
<feature type="transmembrane region" description="Helical" evidence="1">
    <location>
        <begin position="7"/>
        <end position="27"/>
    </location>
</feature>
<dbReference type="GeneID" id="28248604"/>
<dbReference type="OrthoDB" id="7865998at2"/>
<dbReference type="KEGG" id="rmb:K529_002190"/>
<dbReference type="RefSeq" id="WP_005625246.1">
    <property type="nucleotide sequence ID" value="NZ_CP015230.1"/>
</dbReference>
<dbReference type="EMBL" id="CP015230">
    <property type="protein sequence ID" value="ANP39564.1"/>
    <property type="molecule type" value="Genomic_DNA"/>
</dbReference>
<keyword evidence="1" id="KW-1133">Transmembrane helix</keyword>
<evidence type="ECO:0000313" key="2">
    <source>
        <dbReference type="EMBL" id="ANP39564.1"/>
    </source>
</evidence>
<gene>
    <name evidence="2" type="ORF">K529_002190</name>
</gene>
<reference evidence="2 3" key="1">
    <citation type="journal article" date="2016" name="ISME J.">
        <title>Global occurrence and heterogeneity of the Roseobacter-clade species Ruegeria mobilis.</title>
        <authorList>
            <person name="Sonnenschein E."/>
            <person name="Gram L."/>
        </authorList>
    </citation>
    <scope>NUCLEOTIDE SEQUENCE [LARGE SCALE GENOMIC DNA]</scope>
    <source>
        <strain evidence="2 3">F1926</strain>
    </source>
</reference>